<dbReference type="STRING" id="1121869.SAMN03084138_02517"/>
<keyword evidence="3 5" id="KW-0732">Signal</keyword>
<dbReference type="GeneID" id="35870904"/>
<dbReference type="GO" id="GO:1904680">
    <property type="term" value="F:peptide transmembrane transporter activity"/>
    <property type="evidence" value="ECO:0007669"/>
    <property type="project" value="TreeGrafter"/>
</dbReference>
<feature type="domain" description="Solute-binding protein family 5" evidence="6">
    <location>
        <begin position="80"/>
        <end position="452"/>
    </location>
</feature>
<dbReference type="InterPro" id="IPR039424">
    <property type="entry name" value="SBP_5"/>
</dbReference>
<feature type="coiled-coil region" evidence="4">
    <location>
        <begin position="476"/>
        <end position="503"/>
    </location>
</feature>
<dbReference type="GO" id="GO:0015833">
    <property type="term" value="P:peptide transport"/>
    <property type="evidence" value="ECO:0007669"/>
    <property type="project" value="TreeGrafter"/>
</dbReference>
<feature type="signal peptide" evidence="5">
    <location>
        <begin position="1"/>
        <end position="23"/>
    </location>
</feature>
<dbReference type="Pfam" id="PF00496">
    <property type="entry name" value="SBP_bac_5"/>
    <property type="match status" value="1"/>
</dbReference>
<feature type="chain" id="PRO_5010336912" evidence="5">
    <location>
        <begin position="24"/>
        <end position="551"/>
    </location>
</feature>
<dbReference type="Gene3D" id="3.10.105.10">
    <property type="entry name" value="Dipeptide-binding Protein, Domain 3"/>
    <property type="match status" value="1"/>
</dbReference>
<dbReference type="RefSeq" id="WP_074927141.1">
    <property type="nucleotide sequence ID" value="NZ_FOWR01000017.1"/>
</dbReference>
<dbReference type="InterPro" id="IPR030678">
    <property type="entry name" value="Peptide/Ni-bd"/>
</dbReference>
<reference evidence="7 8" key="1">
    <citation type="submission" date="2016-10" db="EMBL/GenBank/DDBJ databases">
        <authorList>
            <person name="de Groot N.N."/>
        </authorList>
    </citation>
    <scope>NUCLEOTIDE SEQUENCE [LARGE SCALE GENOMIC DNA]</scope>
    <source>
        <strain evidence="7 8">DSM 15893</strain>
    </source>
</reference>
<proteinExistence type="inferred from homology"/>
<dbReference type="PIRSF" id="PIRSF002741">
    <property type="entry name" value="MppA"/>
    <property type="match status" value="1"/>
</dbReference>
<evidence type="ECO:0000256" key="1">
    <source>
        <dbReference type="ARBA" id="ARBA00005695"/>
    </source>
</evidence>
<accession>A0A1I5RCA5</accession>
<dbReference type="CDD" id="cd08513">
    <property type="entry name" value="PBP2_thermophilic_Hb8_like"/>
    <property type="match status" value="1"/>
</dbReference>
<evidence type="ECO:0000256" key="2">
    <source>
        <dbReference type="ARBA" id="ARBA00022448"/>
    </source>
</evidence>
<organism evidence="7 8">
    <name type="scientific">Enterovibrio norvegicus DSM 15893</name>
    <dbReference type="NCBI Taxonomy" id="1121869"/>
    <lineage>
        <taxon>Bacteria</taxon>
        <taxon>Pseudomonadati</taxon>
        <taxon>Pseudomonadota</taxon>
        <taxon>Gammaproteobacteria</taxon>
        <taxon>Vibrionales</taxon>
        <taxon>Vibrionaceae</taxon>
        <taxon>Enterovibrio</taxon>
    </lineage>
</organism>
<evidence type="ECO:0000256" key="5">
    <source>
        <dbReference type="SAM" id="SignalP"/>
    </source>
</evidence>
<name>A0A1I5RCA5_9GAMM</name>
<evidence type="ECO:0000259" key="6">
    <source>
        <dbReference type="Pfam" id="PF00496"/>
    </source>
</evidence>
<dbReference type="GO" id="GO:0043190">
    <property type="term" value="C:ATP-binding cassette (ABC) transporter complex"/>
    <property type="evidence" value="ECO:0007669"/>
    <property type="project" value="InterPro"/>
</dbReference>
<dbReference type="EMBL" id="FOWR01000017">
    <property type="protein sequence ID" value="SFP55977.1"/>
    <property type="molecule type" value="Genomic_DNA"/>
</dbReference>
<dbReference type="PANTHER" id="PTHR30290:SF9">
    <property type="entry name" value="OLIGOPEPTIDE-BINDING PROTEIN APPA"/>
    <property type="match status" value="1"/>
</dbReference>
<evidence type="ECO:0000313" key="8">
    <source>
        <dbReference type="Proteomes" id="UP000182692"/>
    </source>
</evidence>
<gene>
    <name evidence="7" type="ORF">SAMN03084138_02517</name>
</gene>
<comment type="similarity">
    <text evidence="1">Belongs to the bacterial solute-binding protein 5 family.</text>
</comment>
<sequence>MNKTLLTLAIAAPVAFSSVSVSADTLKIGMSQYPEGLHPTLVSNVAASYVLNTAYRKTVIYGKDWQPQCNVCVEIPTFENGLAKRITREDGSEGIKLTVTVRDDLFWGDGTPLTTKDIQLGYEIQKDERVGNPGLQEAKTMEKLVLLDDKTFEVYLSKVSFKYRTDYFPDPLPEHVEGALYRADPTNYSKTTKYATDPTNAGLYYGPYVLNKVSPGSFITAQRNPHWKGQSPAFDELVFKTVENTSALEAHLLSGSVDYLPGEIGLSLDQVLQIEKRHGKKFNVHYEPGLLYEHLDTTMNNPHLAKKEVRQALLYGANREQLVDKLFSGKQPVADTNTSPRDLGFYPEVKRYEYNPEKAKSLLKQAGYTEKNGVMVDADGNELHIELATTAGNKTRELVQQVLQSQWKKIGVKVSINNQPARVYFGDTLTQRKHKGLAMFAWYSAPENPPRTILHSNSIPTEDNGWSGQNYIGYQNPKMDALLERVEAELDDEKRKAIFFEIQKIYAEDLPALPLYFRADSFVMPKWLEGVTPTGHMFASTNWVEEWTTTK</sequence>
<dbReference type="Gene3D" id="3.40.190.10">
    <property type="entry name" value="Periplasmic binding protein-like II"/>
    <property type="match status" value="1"/>
</dbReference>
<keyword evidence="2" id="KW-0813">Transport</keyword>
<evidence type="ECO:0000256" key="3">
    <source>
        <dbReference type="ARBA" id="ARBA00022729"/>
    </source>
</evidence>
<protein>
    <submittedName>
        <fullName evidence="7">Peptide/nickel transport system substrate-binding protein</fullName>
    </submittedName>
</protein>
<dbReference type="GO" id="GO:0030288">
    <property type="term" value="C:outer membrane-bounded periplasmic space"/>
    <property type="evidence" value="ECO:0007669"/>
    <property type="project" value="UniProtKB-ARBA"/>
</dbReference>
<dbReference type="InterPro" id="IPR000914">
    <property type="entry name" value="SBP_5_dom"/>
</dbReference>
<dbReference type="SUPFAM" id="SSF53850">
    <property type="entry name" value="Periplasmic binding protein-like II"/>
    <property type="match status" value="1"/>
</dbReference>
<evidence type="ECO:0000313" key="7">
    <source>
        <dbReference type="EMBL" id="SFP55977.1"/>
    </source>
</evidence>
<evidence type="ECO:0000256" key="4">
    <source>
        <dbReference type="SAM" id="Coils"/>
    </source>
</evidence>
<dbReference type="PANTHER" id="PTHR30290">
    <property type="entry name" value="PERIPLASMIC BINDING COMPONENT OF ABC TRANSPORTER"/>
    <property type="match status" value="1"/>
</dbReference>
<dbReference type="AlphaFoldDB" id="A0A1I5RCA5"/>
<keyword evidence="4" id="KW-0175">Coiled coil</keyword>
<dbReference type="OrthoDB" id="9801912at2"/>
<dbReference type="Proteomes" id="UP000182692">
    <property type="component" value="Unassembled WGS sequence"/>
</dbReference>